<gene>
    <name evidence="3" type="ORF">A2Z42_04145</name>
</gene>
<name>A0A1G1WHE5_9BACT</name>
<dbReference type="InterPro" id="IPR051405">
    <property type="entry name" value="phD/YefM_antitoxin"/>
</dbReference>
<dbReference type="PANTHER" id="PTHR33713">
    <property type="entry name" value="ANTITOXIN YAFN-RELATED"/>
    <property type="match status" value="1"/>
</dbReference>
<dbReference type="PANTHER" id="PTHR33713:SF10">
    <property type="entry name" value="ANTITOXIN YAFN"/>
    <property type="match status" value="1"/>
</dbReference>
<dbReference type="Pfam" id="PF02604">
    <property type="entry name" value="PhdYeFM_antitox"/>
    <property type="match status" value="1"/>
</dbReference>
<sequence>MLDPKNVLSVTELKRKTSKVLEQVRKTKEPVYIMSRSKPKAVLIDLEKYNSLEEALEDLEDILAVEEVRDEPTISMADFLKKHPELADIK</sequence>
<evidence type="ECO:0000313" key="3">
    <source>
        <dbReference type="EMBL" id="OGY27054.1"/>
    </source>
</evidence>
<organism evidence="3 4">
    <name type="scientific">Candidatus Woykebacteria bacterium RBG_19FT_COMBO_43_10</name>
    <dbReference type="NCBI Taxonomy" id="1802598"/>
    <lineage>
        <taxon>Bacteria</taxon>
        <taxon>Candidatus Woykeibacteriota</taxon>
    </lineage>
</organism>
<comment type="similarity">
    <text evidence="1 2">Belongs to the phD/YefM antitoxin family.</text>
</comment>
<reference evidence="3 4" key="1">
    <citation type="journal article" date="2016" name="Nat. Commun.">
        <title>Thousands of microbial genomes shed light on interconnected biogeochemical processes in an aquifer system.</title>
        <authorList>
            <person name="Anantharaman K."/>
            <person name="Brown C.T."/>
            <person name="Hug L.A."/>
            <person name="Sharon I."/>
            <person name="Castelle C.J."/>
            <person name="Probst A.J."/>
            <person name="Thomas B.C."/>
            <person name="Singh A."/>
            <person name="Wilkins M.J."/>
            <person name="Karaoz U."/>
            <person name="Brodie E.L."/>
            <person name="Williams K.H."/>
            <person name="Hubbard S.S."/>
            <person name="Banfield J.F."/>
        </authorList>
    </citation>
    <scope>NUCLEOTIDE SEQUENCE [LARGE SCALE GENOMIC DNA]</scope>
</reference>
<dbReference type="Gene3D" id="3.40.1620.10">
    <property type="entry name" value="YefM-like domain"/>
    <property type="match status" value="1"/>
</dbReference>
<comment type="function">
    <text evidence="2">Antitoxin component of a type II toxin-antitoxin (TA) system.</text>
</comment>
<evidence type="ECO:0000256" key="1">
    <source>
        <dbReference type="ARBA" id="ARBA00009981"/>
    </source>
</evidence>
<proteinExistence type="inferred from homology"/>
<dbReference type="InterPro" id="IPR036165">
    <property type="entry name" value="YefM-like_sf"/>
</dbReference>
<dbReference type="AlphaFoldDB" id="A0A1G1WHE5"/>
<accession>A0A1G1WHE5</accession>
<dbReference type="InterPro" id="IPR006442">
    <property type="entry name" value="Antitoxin_Phd/YefM"/>
</dbReference>
<dbReference type="Proteomes" id="UP000176645">
    <property type="component" value="Unassembled WGS sequence"/>
</dbReference>
<comment type="caution">
    <text evidence="3">The sequence shown here is derived from an EMBL/GenBank/DDBJ whole genome shotgun (WGS) entry which is preliminary data.</text>
</comment>
<evidence type="ECO:0000313" key="4">
    <source>
        <dbReference type="Proteomes" id="UP000176645"/>
    </source>
</evidence>
<evidence type="ECO:0000256" key="2">
    <source>
        <dbReference type="RuleBase" id="RU362080"/>
    </source>
</evidence>
<protein>
    <recommendedName>
        <fullName evidence="2">Antitoxin</fullName>
    </recommendedName>
</protein>
<dbReference type="EMBL" id="MHCU01000050">
    <property type="protein sequence ID" value="OGY27054.1"/>
    <property type="molecule type" value="Genomic_DNA"/>
</dbReference>
<dbReference type="NCBIfam" id="TIGR01552">
    <property type="entry name" value="phd_fam"/>
    <property type="match status" value="1"/>
</dbReference>
<dbReference type="SUPFAM" id="SSF143120">
    <property type="entry name" value="YefM-like"/>
    <property type="match status" value="1"/>
</dbReference>